<dbReference type="CDD" id="cd18809">
    <property type="entry name" value="SF1_C_RecD"/>
    <property type="match status" value="1"/>
</dbReference>
<gene>
    <name evidence="11" type="primary">recD</name>
    <name evidence="14" type="ORF">SAMN05660772_02479</name>
</gene>
<dbReference type="HAMAP" id="MF_01487">
    <property type="entry name" value="RecD"/>
    <property type="match status" value="1"/>
</dbReference>
<dbReference type="SUPFAM" id="SSF52540">
    <property type="entry name" value="P-loop containing nucleoside triphosphate hydrolases"/>
    <property type="match status" value="2"/>
</dbReference>
<dbReference type="GO" id="GO:0000724">
    <property type="term" value="P:double-strand break repair via homologous recombination"/>
    <property type="evidence" value="ECO:0007669"/>
    <property type="project" value="UniProtKB-UniRule"/>
</dbReference>
<dbReference type="RefSeq" id="WP_084257150.1">
    <property type="nucleotide sequence ID" value="NZ_FWWV01000019.1"/>
</dbReference>
<keyword evidence="9 11" id="KW-0234">DNA repair</keyword>
<keyword evidence="1 11" id="KW-0540">Nuclease</keyword>
<dbReference type="PANTHER" id="PTHR43788:SF6">
    <property type="entry name" value="DNA HELICASE B"/>
    <property type="match status" value="1"/>
</dbReference>
<dbReference type="InterPro" id="IPR050534">
    <property type="entry name" value="Coronavir_polyprotein_1ab"/>
</dbReference>
<evidence type="ECO:0000256" key="5">
    <source>
        <dbReference type="ARBA" id="ARBA00022806"/>
    </source>
</evidence>
<dbReference type="GO" id="GO:0016887">
    <property type="term" value="F:ATP hydrolysis activity"/>
    <property type="evidence" value="ECO:0007669"/>
    <property type="project" value="RHEA"/>
</dbReference>
<dbReference type="GO" id="GO:0003677">
    <property type="term" value="F:DNA binding"/>
    <property type="evidence" value="ECO:0007669"/>
    <property type="project" value="UniProtKB-UniRule"/>
</dbReference>
<feature type="domain" description="UvrD-like helicase C-terminal" evidence="12">
    <location>
        <begin position="578"/>
        <end position="621"/>
    </location>
</feature>
<evidence type="ECO:0000313" key="15">
    <source>
        <dbReference type="Proteomes" id="UP000192408"/>
    </source>
</evidence>
<dbReference type="GO" id="GO:0005524">
    <property type="term" value="F:ATP binding"/>
    <property type="evidence" value="ECO:0007669"/>
    <property type="project" value="UniProtKB-UniRule"/>
</dbReference>
<reference evidence="15" key="1">
    <citation type="submission" date="2017-04" db="EMBL/GenBank/DDBJ databases">
        <authorList>
            <person name="Varghese N."/>
            <person name="Submissions S."/>
        </authorList>
    </citation>
    <scope>NUCLEOTIDE SEQUENCE [LARGE SCALE GENOMIC DNA]</scope>
    <source>
        <strain evidence="15">DSM 23072</strain>
    </source>
</reference>
<dbReference type="InterPro" id="IPR006344">
    <property type="entry name" value="RecD"/>
</dbReference>
<dbReference type="EMBL" id="FWWV01000019">
    <property type="protein sequence ID" value="SMB85384.1"/>
    <property type="molecule type" value="Genomic_DNA"/>
</dbReference>
<keyword evidence="4 11" id="KW-0378">Hydrolase</keyword>
<evidence type="ECO:0000259" key="13">
    <source>
        <dbReference type="Pfam" id="PF21185"/>
    </source>
</evidence>
<sequence>MLAILHQLKQAGAISRLDYQFARLIAQKQQPYAYPQPIADLALLLAALLSYHSQNGSSCLDPQDFRHGDFFDLAMQSELRPLLQQIRQRINGIEPQQWQTVLQQHIAFGSQTQQPTPLFWSHGLLYLYRNWFDEQQVAQHLLARLRQPTVRLADQPLAVLLDLLFPSIDQEINWQKIAVATALRHNFSLISGGPGTGKTRTVCSLLCALQWQQQQLQGEPLKIALVAPTGKAAARLSESISNSVQQLPSAIDPRLKQQIPNKAQTLHRLLGVNPQRRQLRYHQANPLPFDLLVVDEASMIDLNLFAQLLNALAPQTRLVLLGDKDQLASVEAGAVMAQLCRFLAQGYSREHCDYLQQVSGQVLEAAANGNPIRDCLCFLRKSYRFDQHSGIKALAEAVNHGRADGWKLFIRQADLTLYRYPLEELENGTDSGNRTFNPTLAALDLILKQAVTWYADYLQAIDQLDDFSAESLKPIFNAFNRVRLLSGLRSGEFGVEQLNIAISERLRQKGGLHFRHWHEWYHGKPIMVLQNDSAVELYNGDIGLFLTDKQGNSRVCFEVGQGQYRDLSPSRVPPHEAAFVMTVHKSQGSEFDHTVLILPLSMSPVLSRELLYTAVTRAKSHFSLFASSRVWQSAVQKPILRGSGLYGLLQENSL</sequence>
<keyword evidence="3 11" id="KW-0227">DNA damage</keyword>
<dbReference type="PANTHER" id="PTHR43788">
    <property type="entry name" value="DNA2/NAM7 HELICASE FAMILY MEMBER"/>
    <property type="match status" value="1"/>
</dbReference>
<dbReference type="Pfam" id="PF13538">
    <property type="entry name" value="UvrD_C_2"/>
    <property type="match status" value="1"/>
</dbReference>
<evidence type="ECO:0000256" key="7">
    <source>
        <dbReference type="ARBA" id="ARBA00022840"/>
    </source>
</evidence>
<name>A0A1W1UXC2_9PAST</name>
<dbReference type="GO" id="GO:0017116">
    <property type="term" value="F:single-stranded DNA helicase activity"/>
    <property type="evidence" value="ECO:0007669"/>
    <property type="project" value="TreeGrafter"/>
</dbReference>
<comment type="similarity">
    <text evidence="11">Belongs to the RecD family.</text>
</comment>
<dbReference type="AlphaFoldDB" id="A0A1W1UXC2"/>
<dbReference type="Proteomes" id="UP000192408">
    <property type="component" value="Unassembled WGS sequence"/>
</dbReference>
<dbReference type="GO" id="GO:0009338">
    <property type="term" value="C:exodeoxyribonuclease V complex"/>
    <property type="evidence" value="ECO:0007669"/>
    <property type="project" value="InterPro"/>
</dbReference>
<keyword evidence="15" id="KW-1185">Reference proteome</keyword>
<evidence type="ECO:0000256" key="10">
    <source>
        <dbReference type="ARBA" id="ARBA00023235"/>
    </source>
</evidence>
<feature type="domain" description="RecBCD enzyme subunit RecD N-terminal" evidence="13">
    <location>
        <begin position="10"/>
        <end position="126"/>
    </location>
</feature>
<dbReference type="NCBIfam" id="TIGR01447">
    <property type="entry name" value="recD"/>
    <property type="match status" value="1"/>
</dbReference>
<dbReference type="Pfam" id="PF13245">
    <property type="entry name" value="AAA_19"/>
    <property type="match status" value="1"/>
</dbReference>
<dbReference type="InterPro" id="IPR027417">
    <property type="entry name" value="P-loop_NTPase"/>
</dbReference>
<dbReference type="GO" id="GO:0008854">
    <property type="term" value="F:exodeoxyribonuclease V activity"/>
    <property type="evidence" value="ECO:0007669"/>
    <property type="project" value="InterPro"/>
</dbReference>
<dbReference type="Pfam" id="PF21185">
    <property type="entry name" value="RecD_N"/>
    <property type="match status" value="1"/>
</dbReference>
<dbReference type="EC" id="5.6.2.3" evidence="11"/>
<evidence type="ECO:0000256" key="11">
    <source>
        <dbReference type="HAMAP-Rule" id="MF_01487"/>
    </source>
</evidence>
<evidence type="ECO:0000256" key="9">
    <source>
        <dbReference type="ARBA" id="ARBA00023204"/>
    </source>
</evidence>
<dbReference type="CDD" id="cd17933">
    <property type="entry name" value="DEXSc_RecD-like"/>
    <property type="match status" value="1"/>
</dbReference>
<evidence type="ECO:0000256" key="8">
    <source>
        <dbReference type="ARBA" id="ARBA00023125"/>
    </source>
</evidence>
<keyword evidence="2 11" id="KW-0547">Nucleotide-binding</keyword>
<evidence type="ECO:0000256" key="6">
    <source>
        <dbReference type="ARBA" id="ARBA00022839"/>
    </source>
</evidence>
<keyword evidence="7 11" id="KW-0067">ATP-binding</keyword>
<evidence type="ECO:0000313" key="14">
    <source>
        <dbReference type="EMBL" id="SMB85384.1"/>
    </source>
</evidence>
<dbReference type="FunFam" id="3.40.50.300:FF:000912">
    <property type="entry name" value="RecBCD enzyme subunit RecD"/>
    <property type="match status" value="1"/>
</dbReference>
<keyword evidence="10 11" id="KW-0413">Isomerase</keyword>
<evidence type="ECO:0000256" key="1">
    <source>
        <dbReference type="ARBA" id="ARBA00022722"/>
    </source>
</evidence>
<proteinExistence type="inferred from homology"/>
<dbReference type="STRING" id="1122938.SAMN05660772_02479"/>
<keyword evidence="5 11" id="KW-0347">Helicase</keyword>
<comment type="subunit">
    <text evidence="11">Heterotrimer of RecB, RecC and RecD. All subunits contribute to DNA-binding.</text>
</comment>
<comment type="function">
    <text evidence="11">A helicase/nuclease that prepares dsDNA breaks (DSB) for recombinational DNA repair. Binds to DSBs and unwinds DNA via a highly rapid and processive ATP-dependent bidirectional helicase activity. Unwinds dsDNA until it encounters a Chi (crossover hotspot instigator) sequence from the 3' direction. Cuts ssDNA a few nucleotides 3' to the Chi site. The properties and activities of the enzyme are changed at Chi. The Chi-altered holoenzyme produces a long 3'-ssDNA overhang and facilitates RecA-binding to the ssDNA for homologous DNA recombination and repair. Holoenzyme degrades any linearized DNA that is unable to undergo homologous recombination. In the holoenzyme this subunit has ssDNA-dependent ATPase and 5'-3' helicase activity. When added to pre-assembled RecBC greatly stimulates nuclease activity and augments holoenzyme processivity. Negatively regulates the RecA-loading ability of RecBCD.</text>
</comment>
<dbReference type="Gene3D" id="1.10.10.1020">
    <property type="entry name" value="RecBCD complex, subunit RecD, N-terminal domain"/>
    <property type="match status" value="1"/>
</dbReference>
<accession>A0A1W1UXC2</accession>
<dbReference type="GO" id="GO:0043139">
    <property type="term" value="F:5'-3' DNA helicase activity"/>
    <property type="evidence" value="ECO:0007669"/>
    <property type="project" value="UniProtKB-UniRule"/>
</dbReference>
<keyword evidence="6 11" id="KW-0269">Exonuclease</keyword>
<evidence type="ECO:0000256" key="4">
    <source>
        <dbReference type="ARBA" id="ARBA00022801"/>
    </source>
</evidence>
<dbReference type="Gene3D" id="3.40.50.300">
    <property type="entry name" value="P-loop containing nucleotide triphosphate hydrolases"/>
    <property type="match status" value="3"/>
</dbReference>
<keyword evidence="8 11" id="KW-0238">DNA-binding</keyword>
<comment type="miscellaneous">
    <text evidence="11">In the RecBCD complex, RecB has a slow 3'-5' helicase, an exonuclease activity and loads RecA onto ssDNA, RecD has a fast 5'-3' helicase activity, while RecC stimulates the ATPase and processivity of the RecB helicase and contributes to recognition of the Chi site.</text>
</comment>
<protein>
    <recommendedName>
        <fullName evidence="11">RecBCD enzyme subunit RecD</fullName>
        <ecNumber evidence="11">5.6.2.3</ecNumber>
    </recommendedName>
    <alternativeName>
        <fullName evidence="11">DNA 5'-3' helicase subunit RecD</fullName>
    </alternativeName>
    <alternativeName>
        <fullName evidence="11">Exonuclease V subunit RecD</fullName>
        <shortName evidence="11">ExoV subunit RecD</shortName>
    </alternativeName>
    <alternativeName>
        <fullName evidence="11">Helicase/nuclease RecBCD subunit RecD</fullName>
    </alternativeName>
</protein>
<evidence type="ECO:0000256" key="3">
    <source>
        <dbReference type="ARBA" id="ARBA00022763"/>
    </source>
</evidence>
<feature type="binding site" evidence="11">
    <location>
        <begin position="192"/>
        <end position="199"/>
    </location>
    <ligand>
        <name>ATP</name>
        <dbReference type="ChEBI" id="CHEBI:30616"/>
    </ligand>
</feature>
<comment type="catalytic activity">
    <reaction evidence="11">
        <text>ATP + H2O = ADP + phosphate + H(+)</text>
        <dbReference type="Rhea" id="RHEA:13065"/>
        <dbReference type="ChEBI" id="CHEBI:15377"/>
        <dbReference type="ChEBI" id="CHEBI:15378"/>
        <dbReference type="ChEBI" id="CHEBI:30616"/>
        <dbReference type="ChEBI" id="CHEBI:43474"/>
        <dbReference type="ChEBI" id="CHEBI:456216"/>
        <dbReference type="EC" id="5.6.2.3"/>
    </reaction>
</comment>
<evidence type="ECO:0000259" key="12">
    <source>
        <dbReference type="Pfam" id="PF13538"/>
    </source>
</evidence>
<organism evidence="14 15">
    <name type="scientific">Pasteurella testudinis DSM 23072</name>
    <dbReference type="NCBI Taxonomy" id="1122938"/>
    <lineage>
        <taxon>Bacteria</taxon>
        <taxon>Pseudomonadati</taxon>
        <taxon>Pseudomonadota</taxon>
        <taxon>Gammaproteobacteria</taxon>
        <taxon>Pasteurellales</taxon>
        <taxon>Pasteurellaceae</taxon>
        <taxon>Pasteurella</taxon>
    </lineage>
</organism>
<evidence type="ECO:0000256" key="2">
    <source>
        <dbReference type="ARBA" id="ARBA00022741"/>
    </source>
</evidence>
<dbReference type="InterPro" id="IPR027785">
    <property type="entry name" value="UvrD-like_helicase_C"/>
</dbReference>
<dbReference type="InterPro" id="IPR041851">
    <property type="entry name" value="RecD_N_sf"/>
</dbReference>
<dbReference type="InterPro" id="IPR049550">
    <property type="entry name" value="RecD_N"/>
</dbReference>